<dbReference type="NCBIfam" id="TIGR01484">
    <property type="entry name" value="HAD-SF-IIB"/>
    <property type="match status" value="1"/>
</dbReference>
<dbReference type="EMBL" id="FNMX01000003">
    <property type="protein sequence ID" value="SDW38038.1"/>
    <property type="molecule type" value="Genomic_DNA"/>
</dbReference>
<protein>
    <recommendedName>
        <fullName evidence="3">Hydrolase</fullName>
    </recommendedName>
</protein>
<evidence type="ECO:0008006" key="3">
    <source>
        <dbReference type="Google" id="ProtNLM"/>
    </source>
</evidence>
<dbReference type="InterPro" id="IPR023214">
    <property type="entry name" value="HAD_sf"/>
</dbReference>
<dbReference type="CDD" id="cd07518">
    <property type="entry name" value="HAD_YbiV-Like"/>
    <property type="match status" value="1"/>
</dbReference>
<dbReference type="GO" id="GO:0000287">
    <property type="term" value="F:magnesium ion binding"/>
    <property type="evidence" value="ECO:0007669"/>
    <property type="project" value="TreeGrafter"/>
</dbReference>
<dbReference type="SUPFAM" id="SSF56784">
    <property type="entry name" value="HAD-like"/>
    <property type="match status" value="1"/>
</dbReference>
<gene>
    <name evidence="1" type="ORF">SAMN05421782_10334</name>
</gene>
<sequence>MIQAISVDMDGTFLDAHGEYDRGRFEKIYANLLEKEMKFIVASGNQYYQLKSFFPGKDREIYYVAENGAVIFHNEALITVNQFPKHLVEKILYTLTQEYQDLQVILCGVKSAYLLKAANPTFKEFAKKYYVELKEVESFVTLPEDTFIKFALDVAIDQTAQIVEQLNQTFQGDIRAVASGHGSIDIIIPGVTKGSAIKQLLKEWNMSSEKLLAFGDANNDLEMLELTPLSYAMKESSKEVLAIAKYVAPSNKEAGVLTTIEYYLNAEKEK</sequence>
<proteinExistence type="predicted"/>
<name>A0AAX2DMK2_LISIV</name>
<evidence type="ECO:0000313" key="1">
    <source>
        <dbReference type="EMBL" id="SDW38038.1"/>
    </source>
</evidence>
<dbReference type="InterPro" id="IPR036412">
    <property type="entry name" value="HAD-like_sf"/>
</dbReference>
<dbReference type="AlphaFoldDB" id="A0AAX2DMK2"/>
<dbReference type="NCBIfam" id="TIGR00099">
    <property type="entry name" value="Cof-subfamily"/>
    <property type="match status" value="1"/>
</dbReference>
<dbReference type="SFLD" id="SFLDS00003">
    <property type="entry name" value="Haloacid_Dehalogenase"/>
    <property type="match status" value="1"/>
</dbReference>
<organism evidence="1 2">
    <name type="scientific">Listeria ivanovii</name>
    <dbReference type="NCBI Taxonomy" id="1638"/>
    <lineage>
        <taxon>Bacteria</taxon>
        <taxon>Bacillati</taxon>
        <taxon>Bacillota</taxon>
        <taxon>Bacilli</taxon>
        <taxon>Bacillales</taxon>
        <taxon>Listeriaceae</taxon>
        <taxon>Listeria</taxon>
    </lineage>
</organism>
<dbReference type="PANTHER" id="PTHR10000:SF53">
    <property type="entry name" value="5-AMINO-6-(5-PHOSPHO-D-RIBITYLAMINO)URACIL PHOSPHATASE YBJI-RELATED"/>
    <property type="match status" value="1"/>
</dbReference>
<dbReference type="GO" id="GO:0005829">
    <property type="term" value="C:cytosol"/>
    <property type="evidence" value="ECO:0007669"/>
    <property type="project" value="TreeGrafter"/>
</dbReference>
<dbReference type="SFLD" id="SFLDG01140">
    <property type="entry name" value="C2.B:_Phosphomannomutase_and_P"/>
    <property type="match status" value="1"/>
</dbReference>
<dbReference type="Proteomes" id="UP000183610">
    <property type="component" value="Unassembled WGS sequence"/>
</dbReference>
<dbReference type="Gene3D" id="3.30.1240.10">
    <property type="match status" value="1"/>
</dbReference>
<dbReference type="InterPro" id="IPR000150">
    <property type="entry name" value="Cof"/>
</dbReference>
<dbReference type="Pfam" id="PF08282">
    <property type="entry name" value="Hydrolase_3"/>
    <property type="match status" value="1"/>
</dbReference>
<accession>A0AAX2DMK2</accession>
<dbReference type="PANTHER" id="PTHR10000">
    <property type="entry name" value="PHOSPHOSERINE PHOSPHATASE"/>
    <property type="match status" value="1"/>
</dbReference>
<dbReference type="GO" id="GO:0016791">
    <property type="term" value="F:phosphatase activity"/>
    <property type="evidence" value="ECO:0007669"/>
    <property type="project" value="TreeGrafter"/>
</dbReference>
<dbReference type="RefSeq" id="WP_074673836.1">
    <property type="nucleotide sequence ID" value="NZ_FNMX01000003.1"/>
</dbReference>
<dbReference type="Gene3D" id="3.40.50.1000">
    <property type="entry name" value="HAD superfamily/HAD-like"/>
    <property type="match status" value="1"/>
</dbReference>
<comment type="caution">
    <text evidence="1">The sequence shown here is derived from an EMBL/GenBank/DDBJ whole genome shotgun (WGS) entry which is preliminary data.</text>
</comment>
<reference evidence="1 2" key="1">
    <citation type="submission" date="2016-10" db="EMBL/GenBank/DDBJ databases">
        <authorList>
            <person name="Varghese N."/>
            <person name="Submissions S."/>
        </authorList>
    </citation>
    <scope>NUCLEOTIDE SEQUENCE [LARGE SCALE GENOMIC DNA]</scope>
    <source>
        <strain evidence="1 2">ATCC 49954</strain>
    </source>
</reference>
<dbReference type="InterPro" id="IPR006379">
    <property type="entry name" value="HAD-SF_hydro_IIB"/>
</dbReference>
<evidence type="ECO:0000313" key="2">
    <source>
        <dbReference type="Proteomes" id="UP000183610"/>
    </source>
</evidence>